<dbReference type="InterPro" id="IPR014942">
    <property type="entry name" value="AbiEii"/>
</dbReference>
<comment type="caution">
    <text evidence="1">The sequence shown here is derived from an EMBL/GenBank/DDBJ whole genome shotgun (WGS) entry which is preliminary data.</text>
</comment>
<keyword evidence="2" id="KW-1185">Reference proteome</keyword>
<accession>A0ABP7G453</accession>
<dbReference type="Proteomes" id="UP001500908">
    <property type="component" value="Unassembled WGS sequence"/>
</dbReference>
<dbReference type="RefSeq" id="WP_344974065.1">
    <property type="nucleotide sequence ID" value="NZ_BAABDD010000022.1"/>
</dbReference>
<dbReference type="Pfam" id="PF08843">
    <property type="entry name" value="AbiEii"/>
    <property type="match status" value="1"/>
</dbReference>
<organism evidence="1 2">
    <name type="scientific">Salinactinospora qingdaonensis</name>
    <dbReference type="NCBI Taxonomy" id="702744"/>
    <lineage>
        <taxon>Bacteria</taxon>
        <taxon>Bacillati</taxon>
        <taxon>Actinomycetota</taxon>
        <taxon>Actinomycetes</taxon>
        <taxon>Streptosporangiales</taxon>
        <taxon>Nocardiopsidaceae</taxon>
        <taxon>Salinactinospora</taxon>
    </lineage>
</organism>
<reference evidence="2" key="1">
    <citation type="journal article" date="2019" name="Int. J. Syst. Evol. Microbiol.">
        <title>The Global Catalogue of Microorganisms (GCM) 10K type strain sequencing project: providing services to taxonomists for standard genome sequencing and annotation.</title>
        <authorList>
            <consortium name="The Broad Institute Genomics Platform"/>
            <consortium name="The Broad Institute Genome Sequencing Center for Infectious Disease"/>
            <person name="Wu L."/>
            <person name="Ma J."/>
        </authorList>
    </citation>
    <scope>NUCLEOTIDE SEQUENCE [LARGE SCALE GENOMIC DNA]</scope>
    <source>
        <strain evidence="2">JCM 17137</strain>
    </source>
</reference>
<evidence type="ECO:0000313" key="2">
    <source>
        <dbReference type="Proteomes" id="UP001500908"/>
    </source>
</evidence>
<gene>
    <name evidence="1" type="ORF">GCM10022402_37910</name>
</gene>
<evidence type="ECO:0008006" key="3">
    <source>
        <dbReference type="Google" id="ProtNLM"/>
    </source>
</evidence>
<dbReference type="EMBL" id="BAABDD010000022">
    <property type="protein sequence ID" value="GAA3755818.1"/>
    <property type="molecule type" value="Genomic_DNA"/>
</dbReference>
<evidence type="ECO:0000313" key="1">
    <source>
        <dbReference type="EMBL" id="GAA3755818.1"/>
    </source>
</evidence>
<name>A0ABP7G453_9ACTN</name>
<sequence length="300" mass="33035">MTLPYTTPAAFRRALTERLRAAADPNGPWPLAELQRQFAYDRLLARLYHLDSGWIVKGATALLARELAVRRTVDIDVYRPSDRGQAEHDLRRAAALDLGDWFTFETGRASPVSDGANGVRIPTTARIGTTEWVRFHVDVVAEDIRMTGSPDEVPPLPAVAIPGLDRPGYRVYPLADHIADKTCAILERHGSEQRPSTRFKDLVDMLSVIGSQYVAADIQLDALRSEAQRRRLTLPSGFTVPDRQLWQRGFAAEARRAVAPLPTTTLDGALAIAAPFLDPLLDGTAAGTWNPHMASWEPSA</sequence>
<protein>
    <recommendedName>
        <fullName evidence="3">Nucleotidyl transferase AbiEii toxin, Type IV TA system</fullName>
    </recommendedName>
</protein>
<proteinExistence type="predicted"/>